<evidence type="ECO:0000256" key="1">
    <source>
        <dbReference type="SAM" id="Coils"/>
    </source>
</evidence>
<name>A0ABQ5DJ28_9ASTR</name>
<feature type="compositionally biased region" description="Acidic residues" evidence="2">
    <location>
        <begin position="29"/>
        <end position="53"/>
    </location>
</feature>
<reference evidence="3" key="2">
    <citation type="submission" date="2022-01" db="EMBL/GenBank/DDBJ databases">
        <authorList>
            <person name="Yamashiro T."/>
            <person name="Shiraishi A."/>
            <person name="Satake H."/>
            <person name="Nakayama K."/>
        </authorList>
    </citation>
    <scope>NUCLEOTIDE SEQUENCE</scope>
</reference>
<evidence type="ECO:0000313" key="4">
    <source>
        <dbReference type="Proteomes" id="UP001151760"/>
    </source>
</evidence>
<feature type="compositionally biased region" description="Low complexity" evidence="2">
    <location>
        <begin position="7"/>
        <end position="21"/>
    </location>
</feature>
<feature type="compositionally biased region" description="Low complexity" evidence="2">
    <location>
        <begin position="63"/>
        <end position="75"/>
    </location>
</feature>
<reference evidence="3" key="1">
    <citation type="journal article" date="2022" name="Int. J. Mol. Sci.">
        <title>Draft Genome of Tanacetum Coccineum: Genomic Comparison of Closely Related Tanacetum-Family Plants.</title>
        <authorList>
            <person name="Yamashiro T."/>
            <person name="Shiraishi A."/>
            <person name="Nakayama K."/>
            <person name="Satake H."/>
        </authorList>
    </citation>
    <scope>NUCLEOTIDE SEQUENCE</scope>
</reference>
<comment type="caution">
    <text evidence="3">The sequence shown here is derived from an EMBL/GenBank/DDBJ whole genome shotgun (WGS) entry which is preliminary data.</text>
</comment>
<accession>A0ABQ5DJ28</accession>
<keyword evidence="4" id="KW-1185">Reference proteome</keyword>
<feature type="coiled-coil region" evidence="1">
    <location>
        <begin position="262"/>
        <end position="289"/>
    </location>
</feature>
<gene>
    <name evidence="3" type="ORF">Tco_0938877</name>
</gene>
<dbReference type="Proteomes" id="UP001151760">
    <property type="component" value="Unassembled WGS sequence"/>
</dbReference>
<proteinExistence type="predicted"/>
<feature type="region of interest" description="Disordered" evidence="2">
    <location>
        <begin position="1"/>
        <end position="75"/>
    </location>
</feature>
<dbReference type="EMBL" id="BQNB010015351">
    <property type="protein sequence ID" value="GJT39012.1"/>
    <property type="molecule type" value="Genomic_DNA"/>
</dbReference>
<organism evidence="3 4">
    <name type="scientific">Tanacetum coccineum</name>
    <dbReference type="NCBI Taxonomy" id="301880"/>
    <lineage>
        <taxon>Eukaryota</taxon>
        <taxon>Viridiplantae</taxon>
        <taxon>Streptophyta</taxon>
        <taxon>Embryophyta</taxon>
        <taxon>Tracheophyta</taxon>
        <taxon>Spermatophyta</taxon>
        <taxon>Magnoliopsida</taxon>
        <taxon>eudicotyledons</taxon>
        <taxon>Gunneridae</taxon>
        <taxon>Pentapetalae</taxon>
        <taxon>asterids</taxon>
        <taxon>campanulids</taxon>
        <taxon>Asterales</taxon>
        <taxon>Asteraceae</taxon>
        <taxon>Asteroideae</taxon>
        <taxon>Anthemideae</taxon>
        <taxon>Anthemidinae</taxon>
        <taxon>Tanacetum</taxon>
    </lineage>
</organism>
<protein>
    <submittedName>
        <fullName evidence="3">Uncharacterized protein</fullName>
    </submittedName>
</protein>
<sequence>MSDSEHSTVSYTSISSDSDPSAWGIPLMDADEISEMDSYEEDEEESFEDDDDEKKEHLAPADSTAVASPVVDPVSSAKETELFETDEFATTPPPPPVYRTTARMSIRAQAPIPFLVAGIRLRAASPLPLPAPSTSRRADIPEANIPPRKRFLLTAPTPRFEVGESFAAAATRQSGSTVARGVDYSFVDIMNASVRASERRTMVSIEMVNLRVSYQAQVHRRESEESYTRHQDAQRDHAALRVEVDTLRRYLSSLCTTHEQERVEARQALARSEAHNRALEARIVVLETQAHHHEWQHQDADDRATGHIMRIQALKDGARVDTLEDTASIVVGLVYSFTYRTIMYVFQKMPLRRGTRIRIRTTPVTATATTTATATATATTLMTDVAIRALIAQGVADALAGRPI</sequence>
<evidence type="ECO:0000313" key="3">
    <source>
        <dbReference type="EMBL" id="GJT39012.1"/>
    </source>
</evidence>
<evidence type="ECO:0000256" key="2">
    <source>
        <dbReference type="SAM" id="MobiDB-lite"/>
    </source>
</evidence>
<keyword evidence="1" id="KW-0175">Coiled coil</keyword>